<comment type="caution">
    <text evidence="1">The sequence shown here is derived from an EMBL/GenBank/DDBJ whole genome shotgun (WGS) entry which is preliminary data.</text>
</comment>
<dbReference type="Proteomes" id="UP000034705">
    <property type="component" value="Unassembled WGS sequence"/>
</dbReference>
<reference evidence="1 2" key="1">
    <citation type="journal article" date="2015" name="Nature">
        <title>rRNA introns, odd ribosomes, and small enigmatic genomes across a large radiation of phyla.</title>
        <authorList>
            <person name="Brown C.T."/>
            <person name="Hug L.A."/>
            <person name="Thomas B.C."/>
            <person name="Sharon I."/>
            <person name="Castelle C.J."/>
            <person name="Singh A."/>
            <person name="Wilkins M.J."/>
            <person name="Williams K.H."/>
            <person name="Banfield J.F."/>
        </authorList>
    </citation>
    <scope>NUCLEOTIDE SEQUENCE [LARGE SCALE GENOMIC DNA]</scope>
</reference>
<accession>A0A0G1PNP3</accession>
<dbReference type="EMBL" id="LCMG01000001">
    <property type="protein sequence ID" value="KKU34292.1"/>
    <property type="molecule type" value="Genomic_DNA"/>
</dbReference>
<evidence type="ECO:0000313" key="1">
    <source>
        <dbReference type="EMBL" id="KKU34292.1"/>
    </source>
</evidence>
<protein>
    <submittedName>
        <fullName evidence="1">Uncharacterized protein</fullName>
    </submittedName>
</protein>
<gene>
    <name evidence="1" type="ORF">UX45_C0001G0001</name>
</gene>
<sequence>MKIKITFFLIFCLVLVVSGTAAYLFLNQEKEMTVAPVIEIPVVSGDESGVSSEVAPFFLTTMTHMESGFTDDKLEDVFLRHVEEVRYAMDLADLYDAKLTIESEEPFARASEIWGVNILAEVLARGHGVGTHCDVPPTPEKHGPKNTQELILEMRERKELVDALVGAENNYGCSGAGGMQDWVQGAAGAGFHYIDGIVGFHYLAMPLSARPDGWTDDYILETAFHYNAPYDLEDRIYPRLLVNALDFEEDQNGTVLASAGDLGKLSWIKEGDEYCRDGGECVLDKQDVDALVELLEDIDSSRDTSRIAKVSIYFAAVDFMEENGEVFEYFFAKMQDLQEGGIITWATQKEVYDAFMNQ</sequence>
<organism evidence="1 2">
    <name type="scientific">Candidatus Uhrbacteria bacterium GW2011_GWF2_46_218</name>
    <dbReference type="NCBI Taxonomy" id="1619001"/>
    <lineage>
        <taxon>Bacteria</taxon>
        <taxon>Candidatus Uhriibacteriota</taxon>
    </lineage>
</organism>
<name>A0A0G1PNP3_9BACT</name>
<proteinExistence type="predicted"/>
<dbReference type="AlphaFoldDB" id="A0A0G1PNP3"/>
<evidence type="ECO:0000313" key="2">
    <source>
        <dbReference type="Proteomes" id="UP000034705"/>
    </source>
</evidence>